<evidence type="ECO:0000313" key="2">
    <source>
        <dbReference type="Proteomes" id="UP001345963"/>
    </source>
</evidence>
<sequence>RVSLWQCTAGAERMVKNILSSFGMLCQMRPVKLWQSLYNVKTGGNLDGREEGKPNSTLYKANQDWLIITTHRRALRLNKGKGIELTRAVFFHFRPSFLYSV</sequence>
<evidence type="ECO:0000313" key="1">
    <source>
        <dbReference type="EMBL" id="MED6239102.1"/>
    </source>
</evidence>
<dbReference type="Proteomes" id="UP001345963">
    <property type="component" value="Unassembled WGS sequence"/>
</dbReference>
<feature type="non-terminal residue" evidence="1">
    <location>
        <position position="1"/>
    </location>
</feature>
<gene>
    <name evidence="1" type="ORF">ATANTOWER_001817</name>
</gene>
<dbReference type="EMBL" id="JAHUTI010020852">
    <property type="protein sequence ID" value="MED6239102.1"/>
    <property type="molecule type" value="Genomic_DNA"/>
</dbReference>
<keyword evidence="2" id="KW-1185">Reference proteome</keyword>
<comment type="caution">
    <text evidence="1">The sequence shown here is derived from an EMBL/GenBank/DDBJ whole genome shotgun (WGS) entry which is preliminary data.</text>
</comment>
<accession>A0ABU7ALL0</accession>
<name>A0ABU7ALL0_9TELE</name>
<reference evidence="1 2" key="1">
    <citation type="submission" date="2021-07" db="EMBL/GenBank/DDBJ databases">
        <authorList>
            <person name="Palmer J.M."/>
        </authorList>
    </citation>
    <scope>NUCLEOTIDE SEQUENCE [LARGE SCALE GENOMIC DNA]</scope>
    <source>
        <strain evidence="1 2">AT_MEX2019</strain>
        <tissue evidence="1">Muscle</tissue>
    </source>
</reference>
<protein>
    <submittedName>
        <fullName evidence="1">Uncharacterized protein</fullName>
    </submittedName>
</protein>
<proteinExistence type="predicted"/>
<organism evidence="1 2">
    <name type="scientific">Ataeniobius toweri</name>
    <dbReference type="NCBI Taxonomy" id="208326"/>
    <lineage>
        <taxon>Eukaryota</taxon>
        <taxon>Metazoa</taxon>
        <taxon>Chordata</taxon>
        <taxon>Craniata</taxon>
        <taxon>Vertebrata</taxon>
        <taxon>Euteleostomi</taxon>
        <taxon>Actinopterygii</taxon>
        <taxon>Neopterygii</taxon>
        <taxon>Teleostei</taxon>
        <taxon>Neoteleostei</taxon>
        <taxon>Acanthomorphata</taxon>
        <taxon>Ovalentaria</taxon>
        <taxon>Atherinomorphae</taxon>
        <taxon>Cyprinodontiformes</taxon>
        <taxon>Goodeidae</taxon>
        <taxon>Ataeniobius</taxon>
    </lineage>
</organism>